<evidence type="ECO:0000256" key="3">
    <source>
        <dbReference type="ARBA" id="ARBA00023315"/>
    </source>
</evidence>
<dbReference type="OrthoDB" id="7305308at2759"/>
<dbReference type="FunFam" id="3.40.630.30:FF:000064">
    <property type="entry name" value="GNAT family acetyltransferase"/>
    <property type="match status" value="1"/>
</dbReference>
<evidence type="ECO:0000256" key="1">
    <source>
        <dbReference type="ARBA" id="ARBA00008694"/>
    </source>
</evidence>
<dbReference type="PROSITE" id="PS51186">
    <property type="entry name" value="GNAT"/>
    <property type="match status" value="1"/>
</dbReference>
<protein>
    <submittedName>
        <fullName evidence="5">Acyl-CoA N-acyltransferase</fullName>
    </submittedName>
</protein>
<gene>
    <name evidence="5" type="ORF">DMC30DRAFT_419878</name>
</gene>
<dbReference type="SUPFAM" id="SSF55729">
    <property type="entry name" value="Acyl-CoA N-acyltransferases (Nat)"/>
    <property type="match status" value="1"/>
</dbReference>
<evidence type="ECO:0000256" key="2">
    <source>
        <dbReference type="ARBA" id="ARBA00022679"/>
    </source>
</evidence>
<comment type="similarity">
    <text evidence="1">Belongs to the acetyltransferase family.</text>
</comment>
<dbReference type="AlphaFoldDB" id="A0A5C5FM46"/>
<sequence>MSSDGDFTLHQVTPDNAAHTIPATLRLIKALALFEKAPEQVEATEELLRDSFFGDAQGRKYAECVLLYKGGAPGEEGAEAVAMACYYFTFSTWTGRGGLYLEDLFVEEEYRGRGFARLLFKHLGQICAERKLPRMEWVYIKWNTKAEQIYKKMGAVDLDEWMTMRMTGDALKKLAE</sequence>
<dbReference type="PANTHER" id="PTHR10545">
    <property type="entry name" value="DIAMINE N-ACETYLTRANSFERASE"/>
    <property type="match status" value="1"/>
</dbReference>
<name>A0A5C5FM46_9BASI</name>
<dbReference type="CDD" id="cd04301">
    <property type="entry name" value="NAT_SF"/>
    <property type="match status" value="1"/>
</dbReference>
<dbReference type="GO" id="GO:0008080">
    <property type="term" value="F:N-acetyltransferase activity"/>
    <property type="evidence" value="ECO:0007669"/>
    <property type="project" value="UniProtKB-ARBA"/>
</dbReference>
<feature type="domain" description="N-acetyltransferase" evidence="4">
    <location>
        <begin position="31"/>
        <end position="176"/>
    </location>
</feature>
<dbReference type="Gene3D" id="3.40.630.30">
    <property type="match status" value="1"/>
</dbReference>
<accession>A0A5C5FM46</accession>
<evidence type="ECO:0000259" key="4">
    <source>
        <dbReference type="PROSITE" id="PS51186"/>
    </source>
</evidence>
<keyword evidence="2 5" id="KW-0808">Transferase</keyword>
<evidence type="ECO:0000313" key="6">
    <source>
        <dbReference type="Proteomes" id="UP000311382"/>
    </source>
</evidence>
<comment type="caution">
    <text evidence="5">The sequence shown here is derived from an EMBL/GenBank/DDBJ whole genome shotgun (WGS) entry which is preliminary data.</text>
</comment>
<proteinExistence type="inferred from homology"/>
<keyword evidence="6" id="KW-1185">Reference proteome</keyword>
<dbReference type="InterPro" id="IPR000182">
    <property type="entry name" value="GNAT_dom"/>
</dbReference>
<dbReference type="EMBL" id="SOZI01000213">
    <property type="protein sequence ID" value="TNY17349.1"/>
    <property type="molecule type" value="Genomic_DNA"/>
</dbReference>
<dbReference type="InterPro" id="IPR016181">
    <property type="entry name" value="Acyl_CoA_acyltransferase"/>
</dbReference>
<organism evidence="5 6">
    <name type="scientific">Rhodotorula diobovata</name>
    <dbReference type="NCBI Taxonomy" id="5288"/>
    <lineage>
        <taxon>Eukaryota</taxon>
        <taxon>Fungi</taxon>
        <taxon>Dikarya</taxon>
        <taxon>Basidiomycota</taxon>
        <taxon>Pucciniomycotina</taxon>
        <taxon>Microbotryomycetes</taxon>
        <taxon>Sporidiobolales</taxon>
        <taxon>Sporidiobolaceae</taxon>
        <taxon>Rhodotorula</taxon>
    </lineage>
</organism>
<keyword evidence="3 5" id="KW-0012">Acyltransferase</keyword>
<dbReference type="InterPro" id="IPR051016">
    <property type="entry name" value="Diverse_Substrate_AcTransf"/>
</dbReference>
<evidence type="ECO:0000313" key="5">
    <source>
        <dbReference type="EMBL" id="TNY17349.1"/>
    </source>
</evidence>
<dbReference type="STRING" id="5288.A0A5C5FM46"/>
<reference evidence="5 6" key="1">
    <citation type="submission" date="2019-03" db="EMBL/GenBank/DDBJ databases">
        <title>Rhodosporidium diobovatum UCD-FST 08-225 genome sequencing, assembly, and annotation.</title>
        <authorList>
            <person name="Fakankun I.U."/>
            <person name="Fristensky B."/>
            <person name="Levin D.B."/>
        </authorList>
    </citation>
    <scope>NUCLEOTIDE SEQUENCE [LARGE SCALE GENOMIC DNA]</scope>
    <source>
        <strain evidence="5 6">UCD-FST 08-225</strain>
    </source>
</reference>
<dbReference type="PANTHER" id="PTHR10545:SF29">
    <property type="entry name" value="GH14572P-RELATED"/>
    <property type="match status" value="1"/>
</dbReference>
<dbReference type="Proteomes" id="UP000311382">
    <property type="component" value="Unassembled WGS sequence"/>
</dbReference>
<dbReference type="Pfam" id="PF00583">
    <property type="entry name" value="Acetyltransf_1"/>
    <property type="match status" value="1"/>
</dbReference>